<comment type="caution">
    <text evidence="11">The sequence shown here is derived from an EMBL/GenBank/DDBJ whole genome shotgun (WGS) entry which is preliminary data.</text>
</comment>
<organism evidence="11 12">
    <name type="scientific">Priestia aryabhattai</name>
    <name type="common">Bacillus aryabhattai</name>
    <dbReference type="NCBI Taxonomy" id="412384"/>
    <lineage>
        <taxon>Bacteria</taxon>
        <taxon>Bacillati</taxon>
        <taxon>Bacillota</taxon>
        <taxon>Bacilli</taxon>
        <taxon>Bacillales</taxon>
        <taxon>Bacillaceae</taxon>
        <taxon>Priestia</taxon>
    </lineage>
</organism>
<dbReference type="Pfam" id="PF02602">
    <property type="entry name" value="HEM4"/>
    <property type="match status" value="1"/>
</dbReference>
<proteinExistence type="inferred from homology"/>
<dbReference type="AlphaFoldDB" id="A0A7W3RFD4"/>
<dbReference type="CDD" id="cd06578">
    <property type="entry name" value="HemD"/>
    <property type="match status" value="1"/>
</dbReference>
<evidence type="ECO:0000256" key="6">
    <source>
        <dbReference type="ARBA" id="ARBA00037589"/>
    </source>
</evidence>
<evidence type="ECO:0000256" key="7">
    <source>
        <dbReference type="ARBA" id="ARBA00040167"/>
    </source>
</evidence>
<evidence type="ECO:0000256" key="5">
    <source>
        <dbReference type="ARBA" id="ARBA00023244"/>
    </source>
</evidence>
<dbReference type="GO" id="GO:0006782">
    <property type="term" value="P:protoporphyrinogen IX biosynthetic process"/>
    <property type="evidence" value="ECO:0007669"/>
    <property type="project" value="UniProtKB-UniRule"/>
</dbReference>
<keyword evidence="4 9" id="KW-0456">Lyase</keyword>
<dbReference type="EMBL" id="JACJHT010000003">
    <property type="protein sequence ID" value="MBA9040231.1"/>
    <property type="molecule type" value="Genomic_DNA"/>
</dbReference>
<comment type="catalytic activity">
    <reaction evidence="8 9">
        <text>hydroxymethylbilane = uroporphyrinogen III + H2O</text>
        <dbReference type="Rhea" id="RHEA:18965"/>
        <dbReference type="ChEBI" id="CHEBI:15377"/>
        <dbReference type="ChEBI" id="CHEBI:57308"/>
        <dbReference type="ChEBI" id="CHEBI:57845"/>
        <dbReference type="EC" id="4.2.1.75"/>
    </reaction>
</comment>
<name>A0A7W3RFD4_PRIAR</name>
<dbReference type="InterPro" id="IPR003754">
    <property type="entry name" value="4pyrrol_synth_uPrphyn_synth"/>
</dbReference>
<dbReference type="PANTHER" id="PTHR38042:SF1">
    <property type="entry name" value="UROPORPHYRINOGEN-III SYNTHASE, CHLOROPLASTIC"/>
    <property type="match status" value="1"/>
</dbReference>
<evidence type="ECO:0000256" key="4">
    <source>
        <dbReference type="ARBA" id="ARBA00023239"/>
    </source>
</evidence>
<dbReference type="EC" id="4.2.1.75" evidence="3 9"/>
<keyword evidence="12" id="KW-1185">Reference proteome</keyword>
<evidence type="ECO:0000256" key="1">
    <source>
        <dbReference type="ARBA" id="ARBA00004772"/>
    </source>
</evidence>
<evidence type="ECO:0000256" key="3">
    <source>
        <dbReference type="ARBA" id="ARBA00013109"/>
    </source>
</evidence>
<dbReference type="InterPro" id="IPR036108">
    <property type="entry name" value="4pyrrol_syn_uPrphyn_synt_sf"/>
</dbReference>
<keyword evidence="5 9" id="KW-0627">Porphyrin biosynthesis</keyword>
<evidence type="ECO:0000256" key="8">
    <source>
        <dbReference type="ARBA" id="ARBA00048617"/>
    </source>
</evidence>
<evidence type="ECO:0000313" key="12">
    <source>
        <dbReference type="Proteomes" id="UP000543174"/>
    </source>
</evidence>
<protein>
    <recommendedName>
        <fullName evidence="7 9">Uroporphyrinogen-III synthase</fullName>
        <ecNumber evidence="3 9">4.2.1.75</ecNumber>
    </recommendedName>
</protein>
<gene>
    <name evidence="11" type="ORF">HNP21_003341</name>
</gene>
<comment type="pathway">
    <text evidence="1 9">Porphyrin-containing compound metabolism; protoporphyrin-IX biosynthesis; coproporphyrinogen-III from 5-aminolevulinate: step 3/4.</text>
</comment>
<comment type="function">
    <text evidence="6 9">Catalyzes cyclization of the linear tetrapyrrole, hydroxymethylbilane, to the macrocyclic uroporphyrinogen III.</text>
</comment>
<dbReference type="GO" id="GO:0006780">
    <property type="term" value="P:uroporphyrinogen III biosynthetic process"/>
    <property type="evidence" value="ECO:0007669"/>
    <property type="project" value="UniProtKB-UniRule"/>
</dbReference>
<dbReference type="UniPathway" id="UPA00251">
    <property type="reaction ID" value="UER00320"/>
</dbReference>
<dbReference type="Gene3D" id="3.40.50.10090">
    <property type="match status" value="2"/>
</dbReference>
<dbReference type="SUPFAM" id="SSF69618">
    <property type="entry name" value="HemD-like"/>
    <property type="match status" value="1"/>
</dbReference>
<evidence type="ECO:0000256" key="2">
    <source>
        <dbReference type="ARBA" id="ARBA00008133"/>
    </source>
</evidence>
<dbReference type="GO" id="GO:0004852">
    <property type="term" value="F:uroporphyrinogen-III synthase activity"/>
    <property type="evidence" value="ECO:0007669"/>
    <property type="project" value="UniProtKB-UniRule"/>
</dbReference>
<sequence>MSHEAPLFLKKVLITREAKQAHSFAAQVKKLGGIPLSLPVLTFVRSNNEKEVEDVLLSIDCFDWIVFTSQNGISFFFEWLKELNISWSVLKRLKVAAVGEKTAKLLEKHDVNVQLVPKEYVAESLLESLKANVSHHERVLLVRGQLARSVLKDGLKECEVTDLVVYQTIRNQDSERLVKQHLETGIDAITFTSSSTVRFFVESVKDIPNWLELINRTKVVCIGPITSQTASEYGIKHLVPNTYTINGMIDMLVSCFE</sequence>
<dbReference type="Proteomes" id="UP000543174">
    <property type="component" value="Unassembled WGS sequence"/>
</dbReference>
<reference evidence="11" key="1">
    <citation type="submission" date="2020-08" db="EMBL/GenBank/DDBJ databases">
        <title>Functional genomics of gut bacteria from endangered species of beetles.</title>
        <authorList>
            <person name="Carlos-Shanley C."/>
        </authorList>
    </citation>
    <scope>NUCLEOTIDE SEQUENCE [LARGE SCALE GENOMIC DNA]</scope>
    <source>
        <strain evidence="11">S00060</strain>
    </source>
</reference>
<comment type="similarity">
    <text evidence="2 9">Belongs to the uroporphyrinogen-III synthase family.</text>
</comment>
<dbReference type="InterPro" id="IPR039793">
    <property type="entry name" value="UROS/Hem4"/>
</dbReference>
<dbReference type="RefSeq" id="WP_013059359.1">
    <property type="nucleotide sequence ID" value="NZ_CP169254.1"/>
</dbReference>
<feature type="domain" description="Tetrapyrrole biosynthesis uroporphyrinogen III synthase" evidence="10">
    <location>
        <begin position="24"/>
        <end position="249"/>
    </location>
</feature>
<dbReference type="PANTHER" id="PTHR38042">
    <property type="entry name" value="UROPORPHYRINOGEN-III SYNTHASE, CHLOROPLASTIC"/>
    <property type="match status" value="1"/>
</dbReference>
<evidence type="ECO:0000313" key="11">
    <source>
        <dbReference type="EMBL" id="MBA9040231.1"/>
    </source>
</evidence>
<evidence type="ECO:0000259" key="10">
    <source>
        <dbReference type="Pfam" id="PF02602"/>
    </source>
</evidence>
<accession>A0A7W3RFD4</accession>
<evidence type="ECO:0000256" key="9">
    <source>
        <dbReference type="RuleBase" id="RU366031"/>
    </source>
</evidence>